<dbReference type="RefSeq" id="WP_204979576.1">
    <property type="nucleotide sequence ID" value="NZ_JBHTII010000002.1"/>
</dbReference>
<name>A0ABW3ALU7_9MICO</name>
<dbReference type="PANTHER" id="PTHR10824">
    <property type="entry name" value="ACYL-COENZYME A THIOESTERASE-RELATED"/>
    <property type="match status" value="1"/>
</dbReference>
<dbReference type="InterPro" id="IPR006862">
    <property type="entry name" value="Thio_Ohase/aa_AcTrfase"/>
</dbReference>
<protein>
    <submittedName>
        <fullName evidence="4">Acyl-CoA thioesterase/BAAT N-terminal domain-containing protein</fullName>
    </submittedName>
</protein>
<keyword evidence="1" id="KW-0732">Signal</keyword>
<dbReference type="InterPro" id="IPR001375">
    <property type="entry name" value="Peptidase_S9_cat"/>
</dbReference>
<dbReference type="PROSITE" id="PS51257">
    <property type="entry name" value="PROKAR_LIPOPROTEIN"/>
    <property type="match status" value="1"/>
</dbReference>
<evidence type="ECO:0000256" key="1">
    <source>
        <dbReference type="SAM" id="SignalP"/>
    </source>
</evidence>
<reference evidence="5" key="1">
    <citation type="journal article" date="2019" name="Int. J. Syst. Evol. Microbiol.">
        <title>The Global Catalogue of Microorganisms (GCM) 10K type strain sequencing project: providing services to taxonomists for standard genome sequencing and annotation.</title>
        <authorList>
            <consortium name="The Broad Institute Genomics Platform"/>
            <consortium name="The Broad Institute Genome Sequencing Center for Infectious Disease"/>
            <person name="Wu L."/>
            <person name="Ma J."/>
        </authorList>
    </citation>
    <scope>NUCLEOTIDE SEQUENCE [LARGE SCALE GENOMIC DNA]</scope>
    <source>
        <strain evidence="5">CCUG 54523</strain>
    </source>
</reference>
<evidence type="ECO:0000313" key="5">
    <source>
        <dbReference type="Proteomes" id="UP001597055"/>
    </source>
</evidence>
<organism evidence="4 5">
    <name type="scientific">Microbacterium insulae</name>
    <dbReference type="NCBI Taxonomy" id="483014"/>
    <lineage>
        <taxon>Bacteria</taxon>
        <taxon>Bacillati</taxon>
        <taxon>Actinomycetota</taxon>
        <taxon>Actinomycetes</taxon>
        <taxon>Micrococcales</taxon>
        <taxon>Microbacteriaceae</taxon>
        <taxon>Microbacterium</taxon>
    </lineage>
</organism>
<dbReference type="InterPro" id="IPR016662">
    <property type="entry name" value="Acyl-CoA_thioEstase_long-chain"/>
</dbReference>
<dbReference type="EMBL" id="JBHTII010000002">
    <property type="protein sequence ID" value="MFD0791847.1"/>
    <property type="molecule type" value="Genomic_DNA"/>
</dbReference>
<sequence length="416" mass="43790">MRLSRRRGLRVRASATLFAGVLAMSGCALEATEPAIEVTSGNGVFAPLEIEVTGLPPGAEVSLRSKTNLDDMAFAARAVFIADPDGVVDLTSAQPVDGDWSAADPMAPFWAGTGGSVRQASMWDEPYDVTLTVADDNGNPLAETTVRRPGLAPGIRVQQVTDDGIIGVYATPAEMDPGEPRPAVLAFGGSEGGGEFAAATARWIAGLGYPALGISYFGSDGQPTRLEEVPAETFLTALDWLHQQPGVDGERVFTYGASRGGEMALWLAATHPGKVFGAFAPVGAGAIVCGVPDTTLPAWTLSGHPLVEDCFGPEDTRIPASAGIDVRAITGPVVLACGTEDQLWLSCEFADDILNRRELEQQTLLARGEGADHYVTMAPYIPWPDLTDDPSTLAESHTVRVELWQSINETLAAASQ</sequence>
<comment type="caution">
    <text evidence="4">The sequence shown here is derived from an EMBL/GenBank/DDBJ whole genome shotgun (WGS) entry which is preliminary data.</text>
</comment>
<gene>
    <name evidence="4" type="ORF">ACFQ0P_15735</name>
</gene>
<proteinExistence type="predicted"/>
<keyword evidence="5" id="KW-1185">Reference proteome</keyword>
<dbReference type="PANTHER" id="PTHR10824:SF4">
    <property type="entry name" value="ACYL-COENZYME A THIOESTERASE 1-LIKE"/>
    <property type="match status" value="1"/>
</dbReference>
<feature type="chain" id="PRO_5045772053" evidence="1">
    <location>
        <begin position="31"/>
        <end position="416"/>
    </location>
</feature>
<dbReference type="PIRSF" id="PIRSF016521">
    <property type="entry name" value="Acyl-CoA_hydro"/>
    <property type="match status" value="1"/>
</dbReference>
<feature type="domain" description="Acyl-CoA thioester hydrolase/bile acid-CoA amino acid N-acetyltransferase" evidence="3">
    <location>
        <begin position="47"/>
        <end position="161"/>
    </location>
</feature>
<accession>A0ABW3ALU7</accession>
<dbReference type="InterPro" id="IPR042490">
    <property type="entry name" value="Thio_Ohase/BAAT_N"/>
</dbReference>
<dbReference type="Gene3D" id="2.60.40.2240">
    <property type="entry name" value="Acyl-CoA thioester hydrolase/BAAT N-terminal domain"/>
    <property type="match status" value="1"/>
</dbReference>
<feature type="signal peptide" evidence="1">
    <location>
        <begin position="1"/>
        <end position="30"/>
    </location>
</feature>
<evidence type="ECO:0000259" key="3">
    <source>
        <dbReference type="Pfam" id="PF04775"/>
    </source>
</evidence>
<dbReference type="Proteomes" id="UP001597055">
    <property type="component" value="Unassembled WGS sequence"/>
</dbReference>
<dbReference type="InterPro" id="IPR029058">
    <property type="entry name" value="AB_hydrolase_fold"/>
</dbReference>
<dbReference type="Pfam" id="PF00326">
    <property type="entry name" value="Peptidase_S9"/>
    <property type="match status" value="1"/>
</dbReference>
<dbReference type="SUPFAM" id="SSF53474">
    <property type="entry name" value="alpha/beta-Hydrolases"/>
    <property type="match status" value="1"/>
</dbReference>
<evidence type="ECO:0000259" key="2">
    <source>
        <dbReference type="Pfam" id="PF00326"/>
    </source>
</evidence>
<dbReference type="Gene3D" id="3.40.50.1820">
    <property type="entry name" value="alpha/beta hydrolase"/>
    <property type="match status" value="1"/>
</dbReference>
<evidence type="ECO:0000313" key="4">
    <source>
        <dbReference type="EMBL" id="MFD0791847.1"/>
    </source>
</evidence>
<feature type="domain" description="Peptidase S9 prolyl oligopeptidase catalytic" evidence="2">
    <location>
        <begin position="226"/>
        <end position="281"/>
    </location>
</feature>
<dbReference type="Pfam" id="PF04775">
    <property type="entry name" value="Bile_Hydr_Trans"/>
    <property type="match status" value="1"/>
</dbReference>